<proteinExistence type="predicted"/>
<name>I3YHX1_ALIFI</name>
<reference evidence="2" key="1">
    <citation type="journal article" date="2013" name="Stand. Genomic Sci.">
        <title>Complete genome sequence of the bile-resistant pigment-producing anaerobe Alistipes finegoldii type strain (AHN2437(T)).</title>
        <authorList>
            <person name="Mavromatis K."/>
            <person name="Stackebrandt E."/>
            <person name="Munk C."/>
            <person name="Lapidus A."/>
            <person name="Nolan M."/>
            <person name="Lucas S."/>
            <person name="Hammon N."/>
            <person name="Deshpande S."/>
            <person name="Cheng J.F."/>
            <person name="Tapia R."/>
            <person name="Goodwin L.A."/>
            <person name="Pitluck S."/>
            <person name="Liolios K."/>
            <person name="Pagani I."/>
            <person name="Ivanova N."/>
            <person name="Mikhailova N."/>
            <person name="Huntemann M."/>
            <person name="Pati A."/>
            <person name="Chen A."/>
            <person name="Palaniappan K."/>
            <person name="Land M."/>
            <person name="Hauser L."/>
            <person name="Rohde M."/>
            <person name="Gronow S."/>
            <person name="Goker M."/>
            <person name="Detter J.C."/>
            <person name="Bristow J."/>
            <person name="Eisen J.A."/>
            <person name="Markowitz V."/>
            <person name="Hugenholtz P."/>
            <person name="Kyrpides N.C."/>
            <person name="Klenk H.P."/>
            <person name="Woyke T."/>
        </authorList>
    </citation>
    <scope>NUCLEOTIDE SEQUENCE</scope>
    <source>
        <strain evidence="2">DSM 17242 / JCM 16770 / AHN 2437 / CCUG 46020 / CIP 107999</strain>
    </source>
</reference>
<sequence>MPGVASVQRISSRFTSFRNSSPRSFHSGAFFCSVHQQGKNLRFITKNTASIRPPAARQPSPAIGAIRLPFLNWRRPARMPPGPACVRLRPASSLAVRERAVASLTTGRKVSRIRADSGKDRPQLERFVRPWAWCGNIPFQILPLFARMSYHAPRAGHWSLLKRATCRSLQVPRFSTSRQGTPRYARESGIFSLGPTMLRV</sequence>
<gene>
    <name evidence="1" type="ordered locus">Alfi_0179</name>
</gene>
<dbReference type="AlphaFoldDB" id="I3YHX1"/>
<dbReference type="Proteomes" id="UP000006052">
    <property type="component" value="Chromosome"/>
</dbReference>
<dbReference type="KEGG" id="afd:Alfi_0179"/>
<evidence type="ECO:0000313" key="2">
    <source>
        <dbReference type="Proteomes" id="UP000006052"/>
    </source>
</evidence>
<dbReference type="HOGENOM" id="CLU_1363819_0_0_10"/>
<accession>I3YHX1</accession>
<organism evidence="1 2">
    <name type="scientific">Alistipes finegoldii (strain DSM 17242 / JCM 16770 / CCUG 46020 / CIP 107999 / KCTC 15236 / AHN 2437)</name>
    <dbReference type="NCBI Taxonomy" id="679935"/>
    <lineage>
        <taxon>Bacteria</taxon>
        <taxon>Pseudomonadati</taxon>
        <taxon>Bacteroidota</taxon>
        <taxon>Bacteroidia</taxon>
        <taxon>Bacteroidales</taxon>
        <taxon>Rikenellaceae</taxon>
        <taxon>Alistipes</taxon>
    </lineage>
</organism>
<evidence type="ECO:0000313" key="1">
    <source>
        <dbReference type="EMBL" id="AFL76589.1"/>
    </source>
</evidence>
<protein>
    <submittedName>
        <fullName evidence="1">Uncharacterized protein</fullName>
    </submittedName>
</protein>
<dbReference type="EMBL" id="CP003274">
    <property type="protein sequence ID" value="AFL76589.1"/>
    <property type="molecule type" value="Genomic_DNA"/>
</dbReference>